<gene>
    <name evidence="3" type="ORF">O3P69_019939</name>
</gene>
<evidence type="ECO:0000256" key="1">
    <source>
        <dbReference type="SAM" id="MobiDB-lite"/>
    </source>
</evidence>
<dbReference type="Proteomes" id="UP001487740">
    <property type="component" value="Unassembled WGS sequence"/>
</dbReference>
<evidence type="ECO:0000313" key="3">
    <source>
        <dbReference type="EMBL" id="KAK8374608.1"/>
    </source>
</evidence>
<feature type="transmembrane region" description="Helical" evidence="2">
    <location>
        <begin position="36"/>
        <end position="57"/>
    </location>
</feature>
<organism evidence="3 4">
    <name type="scientific">Scylla paramamosain</name>
    <name type="common">Mud crab</name>
    <dbReference type="NCBI Taxonomy" id="85552"/>
    <lineage>
        <taxon>Eukaryota</taxon>
        <taxon>Metazoa</taxon>
        <taxon>Ecdysozoa</taxon>
        <taxon>Arthropoda</taxon>
        <taxon>Crustacea</taxon>
        <taxon>Multicrustacea</taxon>
        <taxon>Malacostraca</taxon>
        <taxon>Eumalacostraca</taxon>
        <taxon>Eucarida</taxon>
        <taxon>Decapoda</taxon>
        <taxon>Pleocyemata</taxon>
        <taxon>Brachyura</taxon>
        <taxon>Eubrachyura</taxon>
        <taxon>Portunoidea</taxon>
        <taxon>Portunidae</taxon>
        <taxon>Portuninae</taxon>
        <taxon>Scylla</taxon>
    </lineage>
</organism>
<dbReference type="EMBL" id="JARAKH010000297">
    <property type="protein sequence ID" value="KAK8374608.1"/>
    <property type="molecule type" value="Genomic_DNA"/>
</dbReference>
<feature type="compositionally biased region" description="Polar residues" evidence="1">
    <location>
        <begin position="131"/>
        <end position="148"/>
    </location>
</feature>
<keyword evidence="4" id="KW-1185">Reference proteome</keyword>
<reference evidence="3 4" key="1">
    <citation type="submission" date="2023-03" db="EMBL/GenBank/DDBJ databases">
        <title>High-quality genome of Scylla paramamosain provides insights in environmental adaptation.</title>
        <authorList>
            <person name="Zhang L."/>
        </authorList>
    </citation>
    <scope>NUCLEOTIDE SEQUENCE [LARGE SCALE GENOMIC DNA]</scope>
    <source>
        <strain evidence="3">LZ_2023a</strain>
        <tissue evidence="3">Muscle</tissue>
    </source>
</reference>
<proteinExistence type="predicted"/>
<keyword evidence="2" id="KW-0472">Membrane</keyword>
<protein>
    <submittedName>
        <fullName evidence="3">Uncharacterized protein</fullName>
    </submittedName>
</protein>
<evidence type="ECO:0000313" key="4">
    <source>
        <dbReference type="Proteomes" id="UP001487740"/>
    </source>
</evidence>
<comment type="caution">
    <text evidence="3">The sequence shown here is derived from an EMBL/GenBank/DDBJ whole genome shotgun (WGS) entry which is preliminary data.</text>
</comment>
<dbReference type="AlphaFoldDB" id="A0AAW0SH09"/>
<accession>A0AAW0SH09</accession>
<sequence length="276" mass="29735">MAAAEAGQVRRGMVMVGPPYLYNGAQICGRRTGRTCIFLLAAFGTACTMIGLVFFTADLRMESGLWMAGVACIVLGVVLLVWFMTLCCAARCAFKKLPASHPARGMPANAVLVTPRSSTYQLLPMSPNRIQVTPSTTPSTSRLGTQTLPSPANKKPKAVPPAAVIPTTYPTWGHEGRSREYTPGQIGFHHTIYSWNNTPEWTGSIPRDPGHAGISPHYSMVNPLAAHTLTRPSAPLQDNYLRGYNAHFSSVPHRSSMSGYVADDSPPPYHTVVSGP</sequence>
<name>A0AAW0SH09_SCYPA</name>
<keyword evidence="2" id="KW-1133">Transmembrane helix</keyword>
<feature type="transmembrane region" description="Helical" evidence="2">
    <location>
        <begin position="63"/>
        <end position="94"/>
    </location>
</feature>
<evidence type="ECO:0000256" key="2">
    <source>
        <dbReference type="SAM" id="Phobius"/>
    </source>
</evidence>
<keyword evidence="2" id="KW-0812">Transmembrane</keyword>
<feature type="region of interest" description="Disordered" evidence="1">
    <location>
        <begin position="131"/>
        <end position="160"/>
    </location>
</feature>